<gene>
    <name evidence="2" type="ORF">sS8_2180</name>
</gene>
<feature type="compositionally biased region" description="Basic and acidic residues" evidence="1">
    <location>
        <begin position="1"/>
        <end position="16"/>
    </location>
</feature>
<keyword evidence="3" id="KW-1185">Reference proteome</keyword>
<accession>A0A250KRF4</accession>
<dbReference type="KEGG" id="mmai:sS8_2180"/>
<name>A0A250KRF4_9GAMM</name>
<protein>
    <submittedName>
        <fullName evidence="2">Uncharacterized protein</fullName>
    </submittedName>
</protein>
<feature type="region of interest" description="Disordered" evidence="1">
    <location>
        <begin position="1"/>
        <end position="71"/>
    </location>
</feature>
<organism evidence="2 3">
    <name type="scientific">Methylocaldum marinum</name>
    <dbReference type="NCBI Taxonomy" id="1432792"/>
    <lineage>
        <taxon>Bacteria</taxon>
        <taxon>Pseudomonadati</taxon>
        <taxon>Pseudomonadota</taxon>
        <taxon>Gammaproteobacteria</taxon>
        <taxon>Methylococcales</taxon>
        <taxon>Methylococcaceae</taxon>
        <taxon>Methylocaldum</taxon>
    </lineage>
</organism>
<proteinExistence type="predicted"/>
<reference evidence="2 3" key="1">
    <citation type="submission" date="2016-12" db="EMBL/GenBank/DDBJ databases">
        <title>Genome sequencing of Methylocaldum marinum.</title>
        <authorList>
            <person name="Takeuchi M."/>
            <person name="Kamagata Y."/>
            <person name="Hiraoka S."/>
            <person name="Oshima K."/>
            <person name="Hattori M."/>
            <person name="Iwasaki W."/>
        </authorList>
    </citation>
    <scope>NUCLEOTIDE SEQUENCE [LARGE SCALE GENOMIC DNA]</scope>
    <source>
        <strain evidence="2 3">S8</strain>
    </source>
</reference>
<dbReference type="EMBL" id="AP017928">
    <property type="protein sequence ID" value="BBA34132.1"/>
    <property type="molecule type" value="Genomic_DNA"/>
</dbReference>
<evidence type="ECO:0000256" key="1">
    <source>
        <dbReference type="SAM" id="MobiDB-lite"/>
    </source>
</evidence>
<evidence type="ECO:0000313" key="3">
    <source>
        <dbReference type="Proteomes" id="UP000266313"/>
    </source>
</evidence>
<dbReference type="Proteomes" id="UP000266313">
    <property type="component" value="Chromosome"/>
</dbReference>
<sequence length="71" mass="7563">MAEGQGRHPDPGRGRLDQLAPGPAAMPGHENPLDKEGASDHDEATQYTNQGYYRNNHVPGAHQSATLSVTS</sequence>
<feature type="compositionally biased region" description="Basic and acidic residues" evidence="1">
    <location>
        <begin position="31"/>
        <end position="44"/>
    </location>
</feature>
<dbReference type="AlphaFoldDB" id="A0A250KRF4"/>
<evidence type="ECO:0000313" key="2">
    <source>
        <dbReference type="EMBL" id="BBA34132.1"/>
    </source>
</evidence>